<dbReference type="Gene3D" id="3.40.630.30">
    <property type="match status" value="1"/>
</dbReference>
<dbReference type="InterPro" id="IPR000182">
    <property type="entry name" value="GNAT_dom"/>
</dbReference>
<dbReference type="EMBL" id="UINC01210777">
    <property type="protein sequence ID" value="SVE34405.1"/>
    <property type="molecule type" value="Genomic_DNA"/>
</dbReference>
<proteinExistence type="predicted"/>
<reference evidence="2" key="1">
    <citation type="submission" date="2018-05" db="EMBL/GenBank/DDBJ databases">
        <authorList>
            <person name="Lanie J.A."/>
            <person name="Ng W.-L."/>
            <person name="Kazmierczak K.M."/>
            <person name="Andrzejewski T.M."/>
            <person name="Davidsen T.M."/>
            <person name="Wayne K.J."/>
            <person name="Tettelin H."/>
            <person name="Glass J.I."/>
            <person name="Rusch D."/>
            <person name="Podicherti R."/>
            <person name="Tsui H.-C.T."/>
            <person name="Winkler M.E."/>
        </authorList>
    </citation>
    <scope>NUCLEOTIDE SEQUENCE</scope>
</reference>
<name>A0A383CRF5_9ZZZZ</name>
<dbReference type="GO" id="GO:0016747">
    <property type="term" value="F:acyltransferase activity, transferring groups other than amino-acyl groups"/>
    <property type="evidence" value="ECO:0007669"/>
    <property type="project" value="InterPro"/>
</dbReference>
<evidence type="ECO:0000259" key="1">
    <source>
        <dbReference type="Pfam" id="PF13302"/>
    </source>
</evidence>
<protein>
    <recommendedName>
        <fullName evidence="1">N-acetyltransferase domain-containing protein</fullName>
    </recommendedName>
</protein>
<dbReference type="PANTHER" id="PTHR43415:SF3">
    <property type="entry name" value="GNAT-FAMILY ACETYLTRANSFERASE"/>
    <property type="match status" value="1"/>
</dbReference>
<feature type="domain" description="N-acetyltransferase" evidence="1">
    <location>
        <begin position="48"/>
        <end position="144"/>
    </location>
</feature>
<accession>A0A383CRF5</accession>
<feature type="non-terminal residue" evidence="2">
    <location>
        <position position="186"/>
    </location>
</feature>
<dbReference type="SUPFAM" id="SSF55729">
    <property type="entry name" value="Acyl-CoA N-acyltransferases (Nat)"/>
    <property type="match status" value="1"/>
</dbReference>
<dbReference type="PANTHER" id="PTHR43415">
    <property type="entry name" value="SPERMIDINE N(1)-ACETYLTRANSFERASE"/>
    <property type="match status" value="1"/>
</dbReference>
<dbReference type="InterPro" id="IPR016181">
    <property type="entry name" value="Acyl_CoA_acyltransferase"/>
</dbReference>
<dbReference type="Pfam" id="PF13302">
    <property type="entry name" value="Acetyltransf_3"/>
    <property type="match status" value="1"/>
</dbReference>
<organism evidence="2">
    <name type="scientific">marine metagenome</name>
    <dbReference type="NCBI Taxonomy" id="408172"/>
    <lineage>
        <taxon>unclassified sequences</taxon>
        <taxon>metagenomes</taxon>
        <taxon>ecological metagenomes</taxon>
    </lineage>
</organism>
<sequence>MDKKMSQLEVFLAGEYCNLIALHEELVWSSSWYGWFNNLESTKGTEHHRFPNTRALQLKFFQEEVTGRKDNLILGITELDEGKLVGVISLSSINYVDRKANIAIMIGEEKYRSVSIALDAHKMLIAHGFDELNLHRICGGTIAKEWAEVLCRSLGFSLEGVLVKDQYKNGEYRDVYQFALLREKYV</sequence>
<gene>
    <name evidence="2" type="ORF">METZ01_LOCUS487259</name>
</gene>
<dbReference type="AlphaFoldDB" id="A0A383CRF5"/>
<evidence type="ECO:0000313" key="2">
    <source>
        <dbReference type="EMBL" id="SVE34405.1"/>
    </source>
</evidence>